<accession>A0A9K3EK38</accession>
<dbReference type="Gramene" id="mRNA:HanXRQr2_Chr13g0607771">
    <property type="protein sequence ID" value="CDS:HanXRQr2_Chr13g0607771.1"/>
    <property type="gene ID" value="HanXRQr2_Chr13g0607771"/>
</dbReference>
<dbReference type="EMBL" id="MNCJ02000328">
    <property type="protein sequence ID" value="KAF5775049.1"/>
    <property type="molecule type" value="Genomic_DNA"/>
</dbReference>
<organism evidence="6 7">
    <name type="scientific">Helianthus annuus</name>
    <name type="common">Common sunflower</name>
    <dbReference type="NCBI Taxonomy" id="4232"/>
    <lineage>
        <taxon>Eukaryota</taxon>
        <taxon>Viridiplantae</taxon>
        <taxon>Streptophyta</taxon>
        <taxon>Embryophyta</taxon>
        <taxon>Tracheophyta</taxon>
        <taxon>Spermatophyta</taxon>
        <taxon>Magnoliopsida</taxon>
        <taxon>eudicotyledons</taxon>
        <taxon>Gunneridae</taxon>
        <taxon>Pentapetalae</taxon>
        <taxon>asterids</taxon>
        <taxon>campanulids</taxon>
        <taxon>Asterales</taxon>
        <taxon>Asteraceae</taxon>
        <taxon>Asteroideae</taxon>
        <taxon>Heliantheae alliance</taxon>
        <taxon>Heliantheae</taxon>
        <taxon>Helianthus</taxon>
    </lineage>
</organism>
<keyword evidence="7" id="KW-1185">Reference proteome</keyword>
<sequence length="112" mass="11732">MISGTSMSCPHLSGISALLKSAHPDWSPAAIKSAIMTTADKLNLGGQPIKDERDLPANVFAVGAGHVNPSKASDPGLIFDIQPDDYIPYLCGLGYTSKQVGVIVQKEVLGIL</sequence>
<reference evidence="6" key="1">
    <citation type="journal article" date="2017" name="Nature">
        <title>The sunflower genome provides insights into oil metabolism, flowering and Asterid evolution.</title>
        <authorList>
            <person name="Badouin H."/>
            <person name="Gouzy J."/>
            <person name="Grassa C.J."/>
            <person name="Murat F."/>
            <person name="Staton S.E."/>
            <person name="Cottret L."/>
            <person name="Lelandais-Briere C."/>
            <person name="Owens G.L."/>
            <person name="Carrere S."/>
            <person name="Mayjonade B."/>
            <person name="Legrand L."/>
            <person name="Gill N."/>
            <person name="Kane N.C."/>
            <person name="Bowers J.E."/>
            <person name="Hubner S."/>
            <person name="Bellec A."/>
            <person name="Berard A."/>
            <person name="Berges H."/>
            <person name="Blanchet N."/>
            <person name="Boniface M.C."/>
            <person name="Brunel D."/>
            <person name="Catrice O."/>
            <person name="Chaidir N."/>
            <person name="Claudel C."/>
            <person name="Donnadieu C."/>
            <person name="Faraut T."/>
            <person name="Fievet G."/>
            <person name="Helmstetter N."/>
            <person name="King M."/>
            <person name="Knapp S.J."/>
            <person name="Lai Z."/>
            <person name="Le Paslier M.C."/>
            <person name="Lippi Y."/>
            <person name="Lorenzon L."/>
            <person name="Mandel J.R."/>
            <person name="Marage G."/>
            <person name="Marchand G."/>
            <person name="Marquand E."/>
            <person name="Bret-Mestries E."/>
            <person name="Morien E."/>
            <person name="Nambeesan S."/>
            <person name="Nguyen T."/>
            <person name="Pegot-Espagnet P."/>
            <person name="Pouilly N."/>
            <person name="Raftis F."/>
            <person name="Sallet E."/>
            <person name="Schiex T."/>
            <person name="Thomas J."/>
            <person name="Vandecasteele C."/>
            <person name="Vares D."/>
            <person name="Vear F."/>
            <person name="Vautrin S."/>
            <person name="Crespi M."/>
            <person name="Mangin B."/>
            <person name="Burke J.M."/>
            <person name="Salse J."/>
            <person name="Munos S."/>
            <person name="Vincourt P."/>
            <person name="Rieseberg L.H."/>
            <person name="Langlade N.B."/>
        </authorList>
    </citation>
    <scope>NUCLEOTIDE SEQUENCE</scope>
    <source>
        <tissue evidence="6">Leaves</tissue>
    </source>
</reference>
<evidence type="ECO:0000256" key="1">
    <source>
        <dbReference type="ARBA" id="ARBA00011073"/>
    </source>
</evidence>
<comment type="caution">
    <text evidence="6">The sequence shown here is derived from an EMBL/GenBank/DDBJ whole genome shotgun (WGS) entry which is preliminary data.</text>
</comment>
<dbReference type="InterPro" id="IPR036852">
    <property type="entry name" value="Peptidase_S8/S53_dom_sf"/>
</dbReference>
<dbReference type="EMBL" id="MNCJ02000328">
    <property type="protein sequence ID" value="KAF5775057.1"/>
    <property type="molecule type" value="Genomic_DNA"/>
</dbReference>
<name>A0A9K3EK38_HELAN</name>
<dbReference type="InterPro" id="IPR045051">
    <property type="entry name" value="SBT"/>
</dbReference>
<dbReference type="AlphaFoldDB" id="A0A9K3EK38"/>
<evidence type="ECO:0000256" key="2">
    <source>
        <dbReference type="ARBA" id="ARBA00022729"/>
    </source>
</evidence>
<dbReference type="Pfam" id="PF00082">
    <property type="entry name" value="Peptidase_S8"/>
    <property type="match status" value="1"/>
</dbReference>
<dbReference type="Gramene" id="mRNA:HanXRQr2_Chr13g0607691">
    <property type="protein sequence ID" value="CDS:HanXRQr2_Chr13g0607691.1"/>
    <property type="gene ID" value="HanXRQr2_Chr13g0607691"/>
</dbReference>
<dbReference type="PROSITE" id="PS51892">
    <property type="entry name" value="SUBTILASE"/>
    <property type="match status" value="1"/>
</dbReference>
<proteinExistence type="inferred from homology"/>
<protein>
    <submittedName>
        <fullName evidence="6">Cucumisin</fullName>
        <ecNumber evidence="6">3.4.21.25</ecNumber>
    </submittedName>
</protein>
<feature type="domain" description="Peptidase S8/S53" evidence="4">
    <location>
        <begin position="2"/>
        <end position="43"/>
    </location>
</feature>
<evidence type="ECO:0000313" key="5">
    <source>
        <dbReference type="EMBL" id="KAF5775049.1"/>
    </source>
</evidence>
<dbReference type="GO" id="GO:0004252">
    <property type="term" value="F:serine-type endopeptidase activity"/>
    <property type="evidence" value="ECO:0007669"/>
    <property type="project" value="InterPro"/>
</dbReference>
<dbReference type="GO" id="GO:0006508">
    <property type="term" value="P:proteolysis"/>
    <property type="evidence" value="ECO:0007669"/>
    <property type="project" value="InterPro"/>
</dbReference>
<evidence type="ECO:0000313" key="6">
    <source>
        <dbReference type="EMBL" id="KAF5775057.1"/>
    </source>
</evidence>
<dbReference type="Gene3D" id="3.40.50.200">
    <property type="entry name" value="Peptidase S8/S53 domain"/>
    <property type="match status" value="1"/>
</dbReference>
<reference evidence="6" key="2">
    <citation type="submission" date="2020-06" db="EMBL/GenBank/DDBJ databases">
        <title>Helianthus annuus Genome sequencing and assembly Release 2.</title>
        <authorList>
            <person name="Gouzy J."/>
            <person name="Langlade N."/>
            <person name="Munos S."/>
        </authorList>
    </citation>
    <scope>NUCLEOTIDE SEQUENCE</scope>
    <source>
        <tissue evidence="6">Leaves</tissue>
    </source>
</reference>
<evidence type="ECO:0000259" key="4">
    <source>
        <dbReference type="Pfam" id="PF00082"/>
    </source>
</evidence>
<keyword evidence="2" id="KW-0732">Signal</keyword>
<dbReference type="EC" id="3.4.21.25" evidence="6"/>
<evidence type="ECO:0000313" key="7">
    <source>
        <dbReference type="Proteomes" id="UP000215914"/>
    </source>
</evidence>
<keyword evidence="6" id="KW-0378">Hydrolase</keyword>
<evidence type="ECO:0000256" key="3">
    <source>
        <dbReference type="PROSITE-ProRule" id="PRU01240"/>
    </source>
</evidence>
<dbReference type="PANTHER" id="PTHR10795">
    <property type="entry name" value="PROPROTEIN CONVERTASE SUBTILISIN/KEXIN"/>
    <property type="match status" value="1"/>
</dbReference>
<comment type="similarity">
    <text evidence="1 3">Belongs to the peptidase S8 family.</text>
</comment>
<comment type="caution">
    <text evidence="3">Lacks conserved residue(s) required for the propagation of feature annotation.</text>
</comment>
<gene>
    <name evidence="5" type="ORF">HanXRQr2_Chr13g0607691</name>
    <name evidence="6" type="ORF">HanXRQr2_Chr13g0607771</name>
</gene>
<dbReference type="SUPFAM" id="SSF52743">
    <property type="entry name" value="Subtilisin-like"/>
    <property type="match status" value="1"/>
</dbReference>
<dbReference type="InterPro" id="IPR000209">
    <property type="entry name" value="Peptidase_S8/S53_dom"/>
</dbReference>
<dbReference type="Proteomes" id="UP000215914">
    <property type="component" value="Unassembled WGS sequence"/>
</dbReference>